<organism evidence="6 7">
    <name type="scientific">Lacticaseibacillus saniviri JCM 17471 = DSM 24301</name>
    <dbReference type="NCBI Taxonomy" id="1293598"/>
    <lineage>
        <taxon>Bacteria</taxon>
        <taxon>Bacillati</taxon>
        <taxon>Bacillota</taxon>
        <taxon>Bacilli</taxon>
        <taxon>Lactobacillales</taxon>
        <taxon>Lactobacillaceae</taxon>
        <taxon>Lacticaseibacillus</taxon>
    </lineage>
</organism>
<feature type="domain" description="Deacetylase sirtuin-type" evidence="5">
    <location>
        <begin position="1"/>
        <end position="232"/>
    </location>
</feature>
<evidence type="ECO:0000259" key="5">
    <source>
        <dbReference type="PROSITE" id="PS50305"/>
    </source>
</evidence>
<dbReference type="STRING" id="1293598.IV56_GL000062"/>
<dbReference type="PANTHER" id="PTHR11085">
    <property type="entry name" value="NAD-DEPENDENT PROTEIN DEACYLASE SIRTUIN-5, MITOCHONDRIAL-RELATED"/>
    <property type="match status" value="1"/>
</dbReference>
<keyword evidence="2" id="KW-0808">Transferase</keyword>
<dbReference type="SUPFAM" id="SSF52467">
    <property type="entry name" value="DHS-like NAD/FAD-binding domain"/>
    <property type="match status" value="1"/>
</dbReference>
<dbReference type="NCBIfam" id="NF001752">
    <property type="entry name" value="PRK00481.1-1"/>
    <property type="match status" value="1"/>
</dbReference>
<evidence type="ECO:0000256" key="3">
    <source>
        <dbReference type="ARBA" id="ARBA00023027"/>
    </source>
</evidence>
<dbReference type="OrthoDB" id="9800582at2"/>
<dbReference type="InterPro" id="IPR026591">
    <property type="entry name" value="Sirtuin_cat_small_dom_sf"/>
</dbReference>
<gene>
    <name evidence="6" type="ORF">IV56_GL000062</name>
</gene>
<dbReference type="Gene3D" id="3.30.1600.10">
    <property type="entry name" value="SIR2/SIRT2 'Small Domain"/>
    <property type="match status" value="1"/>
</dbReference>
<keyword evidence="7" id="KW-1185">Reference proteome</keyword>
<dbReference type="EC" id="2.3.1.286" evidence="1"/>
<protein>
    <recommendedName>
        <fullName evidence="1">protein acetyllysine N-acetyltransferase</fullName>
        <ecNumber evidence="1">2.3.1.286</ecNumber>
    </recommendedName>
</protein>
<dbReference type="InterPro" id="IPR026590">
    <property type="entry name" value="Ssirtuin_cat_dom"/>
</dbReference>
<dbReference type="RefSeq" id="WP_054777066.1">
    <property type="nucleotide sequence ID" value="NZ_BBBX01000007.1"/>
</dbReference>
<accession>A0A0R2MZ00</accession>
<dbReference type="PANTHER" id="PTHR11085:SF4">
    <property type="entry name" value="NAD-DEPENDENT PROTEIN DEACYLASE"/>
    <property type="match status" value="1"/>
</dbReference>
<dbReference type="PROSITE" id="PS50305">
    <property type="entry name" value="SIRTUIN"/>
    <property type="match status" value="1"/>
</dbReference>
<dbReference type="InterPro" id="IPR050134">
    <property type="entry name" value="NAD-dep_sirtuin_deacylases"/>
</dbReference>
<evidence type="ECO:0000313" key="6">
    <source>
        <dbReference type="EMBL" id="KRO18910.1"/>
    </source>
</evidence>
<evidence type="ECO:0000313" key="7">
    <source>
        <dbReference type="Proteomes" id="UP000050969"/>
    </source>
</evidence>
<dbReference type="GO" id="GO:0017136">
    <property type="term" value="F:histone deacetylase activity, NAD-dependent"/>
    <property type="evidence" value="ECO:0007669"/>
    <property type="project" value="TreeGrafter"/>
</dbReference>
<dbReference type="PATRIC" id="fig|1293598.4.peg.62"/>
<dbReference type="InterPro" id="IPR003000">
    <property type="entry name" value="Sirtuin"/>
</dbReference>
<dbReference type="Proteomes" id="UP000050969">
    <property type="component" value="Unassembled WGS sequence"/>
</dbReference>
<evidence type="ECO:0000256" key="2">
    <source>
        <dbReference type="ARBA" id="ARBA00022679"/>
    </source>
</evidence>
<evidence type="ECO:0000256" key="1">
    <source>
        <dbReference type="ARBA" id="ARBA00012928"/>
    </source>
</evidence>
<dbReference type="EMBL" id="JQCE01000001">
    <property type="protein sequence ID" value="KRO18910.1"/>
    <property type="molecule type" value="Genomic_DNA"/>
</dbReference>
<proteinExistence type="predicted"/>
<keyword evidence="3" id="KW-0520">NAD</keyword>
<reference evidence="6 7" key="1">
    <citation type="journal article" date="2015" name="Genome Announc.">
        <title>Expanding the biotechnology potential of lactobacilli through comparative genomics of 213 strains and associated genera.</title>
        <authorList>
            <person name="Sun Z."/>
            <person name="Harris H.M."/>
            <person name="McCann A."/>
            <person name="Guo C."/>
            <person name="Argimon S."/>
            <person name="Zhang W."/>
            <person name="Yang X."/>
            <person name="Jeffery I.B."/>
            <person name="Cooney J.C."/>
            <person name="Kagawa T.F."/>
            <person name="Liu W."/>
            <person name="Song Y."/>
            <person name="Salvetti E."/>
            <person name="Wrobel A."/>
            <person name="Rasinkangas P."/>
            <person name="Parkhill J."/>
            <person name="Rea M.C."/>
            <person name="O'Sullivan O."/>
            <person name="Ritari J."/>
            <person name="Douillard F.P."/>
            <person name="Paul Ross R."/>
            <person name="Yang R."/>
            <person name="Briner A.E."/>
            <person name="Felis G.E."/>
            <person name="de Vos W.M."/>
            <person name="Barrangou R."/>
            <person name="Klaenhammer T.R."/>
            <person name="Caufield P.W."/>
            <person name="Cui Y."/>
            <person name="Zhang H."/>
            <person name="O'Toole P.W."/>
        </authorList>
    </citation>
    <scope>NUCLEOTIDE SEQUENCE [LARGE SCALE GENOMIC DNA]</scope>
    <source>
        <strain evidence="6 7">DSM 24301</strain>
    </source>
</reference>
<dbReference type="GO" id="GO:0070403">
    <property type="term" value="F:NAD+ binding"/>
    <property type="evidence" value="ECO:0007669"/>
    <property type="project" value="InterPro"/>
</dbReference>
<dbReference type="InterPro" id="IPR029035">
    <property type="entry name" value="DHS-like_NAD/FAD-binding_dom"/>
</dbReference>
<comment type="caution">
    <text evidence="4">Lacks conserved residue(s) required for the propagation of feature annotation.</text>
</comment>
<name>A0A0R2MZ00_9LACO</name>
<comment type="caution">
    <text evidence="6">The sequence shown here is derived from an EMBL/GenBank/DDBJ whole genome shotgun (WGS) entry which is preliminary data.</text>
</comment>
<sequence>MFDLKHAIDQAKFVTFLTGAGVSTLSGIPDYRSKTGLYAGQMQPEYALSHEHLVTDHEGFHRFVADHMYYPDAKPNVVHRVMARITNQKGAVVTQNVDGLDRLAGKEHLVEFHGNLGNIYCQTCGHITSVAQYLQSDRHEEDGGIYRPGIVLYGEPIAEPVVEAAIDAVSRADLVIVAGTSFQVYPFAGLIQYADPSAQLVAINREQITLPARAELVLGELDEIFGKLDAYA</sequence>
<evidence type="ECO:0000256" key="4">
    <source>
        <dbReference type="PROSITE-ProRule" id="PRU00236"/>
    </source>
</evidence>
<dbReference type="Pfam" id="PF02146">
    <property type="entry name" value="SIR2"/>
    <property type="match status" value="1"/>
</dbReference>
<dbReference type="AlphaFoldDB" id="A0A0R2MZ00"/>
<dbReference type="Gene3D" id="3.40.50.1220">
    <property type="entry name" value="TPP-binding domain"/>
    <property type="match status" value="1"/>
</dbReference>